<feature type="transmembrane region" description="Helical" evidence="1">
    <location>
        <begin position="134"/>
        <end position="154"/>
    </location>
</feature>
<dbReference type="Proteomes" id="UP000717585">
    <property type="component" value="Unassembled WGS sequence"/>
</dbReference>
<keyword evidence="1" id="KW-0812">Transmembrane</keyword>
<gene>
    <name evidence="2" type="ORF">J8273_4556</name>
</gene>
<reference evidence="2" key="1">
    <citation type="submission" date="2021-05" db="EMBL/GenBank/DDBJ databases">
        <title>A free-living protist that lacks canonical eukaryotic 1 DNA replication and segregation systems.</title>
        <authorList>
            <person name="Salas-Leiva D.E."/>
            <person name="Tromer E.C."/>
            <person name="Curtis B.A."/>
            <person name="Jerlstrom-Hultqvist J."/>
            <person name="Kolisko M."/>
            <person name="Yi Z."/>
            <person name="Salas-Leiva J.S."/>
            <person name="Gallot-Lavallee L."/>
            <person name="Kops G.J.P.L."/>
            <person name="Archibald J.M."/>
            <person name="Simpson A.G.B."/>
            <person name="Roger A.J."/>
        </authorList>
    </citation>
    <scope>NUCLEOTIDE SEQUENCE</scope>
    <source>
        <strain evidence="2">BICM</strain>
    </source>
</reference>
<feature type="transmembrane region" description="Helical" evidence="1">
    <location>
        <begin position="95"/>
        <end position="114"/>
    </location>
</feature>
<sequence length="293" mass="32465">MGCIGYEDYDHGVCRDGLGEFGAGRLSWSAARGLSPTPPRSMIPTAVHTTGEHPINYLTAATDAIFGVELFYCGIVLCGNYSVALRAESKRKPKMSDLLMGISIILTGVMSFTGAKNHSTTSIAEARPYWITTLYSGLLSGYVFCLGCVADYALIPLRLAVHAVIPTFFLLFGFILIPAMDWKFLSFGIAQAPMFLIGLVYSIVAYLHSHWVNSANIIMIVLVAIGIVVQAVGNIMKFHLSFYKDFDYNVVFHLYEMAVFFIFLGMRLSPFVQAEHATKIPRWNVFAPFLKKE</sequence>
<dbReference type="InterPro" id="IPR054235">
    <property type="entry name" value="DUF6962"/>
</dbReference>
<feature type="transmembrane region" description="Helical" evidence="1">
    <location>
        <begin position="159"/>
        <end position="178"/>
    </location>
</feature>
<evidence type="ECO:0000313" key="3">
    <source>
        <dbReference type="Proteomes" id="UP000717585"/>
    </source>
</evidence>
<feature type="transmembrane region" description="Helical" evidence="1">
    <location>
        <begin position="184"/>
        <end position="207"/>
    </location>
</feature>
<name>A0A8J6E271_9EUKA</name>
<keyword evidence="1" id="KW-0472">Membrane</keyword>
<proteinExistence type="predicted"/>
<feature type="transmembrane region" description="Helical" evidence="1">
    <location>
        <begin position="214"/>
        <end position="232"/>
    </location>
</feature>
<accession>A0A8J6E271</accession>
<comment type="caution">
    <text evidence="2">The sequence shown here is derived from an EMBL/GenBank/DDBJ whole genome shotgun (WGS) entry which is preliminary data.</text>
</comment>
<dbReference type="EMBL" id="JAHDYR010000019">
    <property type="protein sequence ID" value="KAG9393956.1"/>
    <property type="molecule type" value="Genomic_DNA"/>
</dbReference>
<evidence type="ECO:0000256" key="1">
    <source>
        <dbReference type="SAM" id="Phobius"/>
    </source>
</evidence>
<keyword evidence="1" id="KW-1133">Transmembrane helix</keyword>
<protein>
    <submittedName>
        <fullName evidence="2">Uncharacterized protein</fullName>
    </submittedName>
</protein>
<feature type="transmembrane region" description="Helical" evidence="1">
    <location>
        <begin position="64"/>
        <end position="83"/>
    </location>
</feature>
<dbReference type="Pfam" id="PF22285">
    <property type="entry name" value="DUF6962"/>
    <property type="match status" value="1"/>
</dbReference>
<organism evidence="2 3">
    <name type="scientific">Carpediemonas membranifera</name>
    <dbReference type="NCBI Taxonomy" id="201153"/>
    <lineage>
        <taxon>Eukaryota</taxon>
        <taxon>Metamonada</taxon>
        <taxon>Carpediemonas-like organisms</taxon>
        <taxon>Carpediemonas</taxon>
    </lineage>
</organism>
<evidence type="ECO:0000313" key="2">
    <source>
        <dbReference type="EMBL" id="KAG9393956.1"/>
    </source>
</evidence>
<feature type="transmembrane region" description="Helical" evidence="1">
    <location>
        <begin position="252"/>
        <end position="272"/>
    </location>
</feature>
<keyword evidence="3" id="KW-1185">Reference proteome</keyword>
<dbReference type="AlphaFoldDB" id="A0A8J6E271"/>